<dbReference type="InterPro" id="IPR029069">
    <property type="entry name" value="HotDog_dom_sf"/>
</dbReference>
<dbReference type="Pfam" id="PF22818">
    <property type="entry name" value="ApeI-like"/>
    <property type="match status" value="1"/>
</dbReference>
<dbReference type="GO" id="GO:0016829">
    <property type="term" value="F:lyase activity"/>
    <property type="evidence" value="ECO:0007669"/>
    <property type="project" value="UniProtKB-KW"/>
</dbReference>
<dbReference type="InterPro" id="IPR054545">
    <property type="entry name" value="ApeI-like"/>
</dbReference>
<gene>
    <name evidence="2" type="ORF">Dace_2184</name>
</gene>
<dbReference type="Proteomes" id="UP000005695">
    <property type="component" value="Unassembled WGS sequence"/>
</dbReference>
<dbReference type="RefSeq" id="WP_005999630.1">
    <property type="nucleotide sequence ID" value="NZ_AAEW02000007.1"/>
</dbReference>
<keyword evidence="3" id="KW-1185">Reference proteome</keyword>
<comment type="caution">
    <text evidence="2">The sequence shown here is derived from an EMBL/GenBank/DDBJ whole genome shotgun (WGS) entry which is preliminary data.</text>
</comment>
<sequence>MTSPVRNEILHSSCTDLRIEQDTAEQSFVLSEAFIGFSGHFPGYPIVPGVIQVLMAQIVAEQAGLVSQSPQAMQRAKFHRQLRPQERIVVRCTAKTVRGKSVIDAALLVDDELASTFWLTLA</sequence>
<dbReference type="EMBL" id="AAEW02000007">
    <property type="protein sequence ID" value="EAT15885.1"/>
    <property type="molecule type" value="Genomic_DNA"/>
</dbReference>
<dbReference type="SUPFAM" id="SSF54637">
    <property type="entry name" value="Thioesterase/thiol ester dehydrase-isomerase"/>
    <property type="match status" value="1"/>
</dbReference>
<proteinExistence type="predicted"/>
<protein>
    <submittedName>
        <fullName evidence="2">Beta-hydroxyacyl-(Acyl-carrier-protein) dehydratase, FabA/FabZ</fullName>
    </submittedName>
</protein>
<organism evidence="2 3">
    <name type="scientific">Desulfuromonas acetoxidans (strain DSM 684 / 11070)</name>
    <dbReference type="NCBI Taxonomy" id="281689"/>
    <lineage>
        <taxon>Bacteria</taxon>
        <taxon>Pseudomonadati</taxon>
        <taxon>Thermodesulfobacteriota</taxon>
        <taxon>Desulfuromonadia</taxon>
        <taxon>Desulfuromonadales</taxon>
        <taxon>Desulfuromonadaceae</taxon>
        <taxon>Desulfuromonas</taxon>
    </lineage>
</organism>
<evidence type="ECO:0000259" key="1">
    <source>
        <dbReference type="Pfam" id="PF22818"/>
    </source>
</evidence>
<reference evidence="2" key="1">
    <citation type="submission" date="2006-05" db="EMBL/GenBank/DDBJ databases">
        <title>Annotation of the draft genome assembly of Desulfuromonas acetoxidans DSM 684.</title>
        <authorList>
            <consortium name="US DOE Joint Genome Institute (JGI-ORNL)"/>
            <person name="Larimer F."/>
            <person name="Land M."/>
            <person name="Hauser L."/>
        </authorList>
    </citation>
    <scope>NUCLEOTIDE SEQUENCE [LARGE SCALE GENOMIC DNA]</scope>
    <source>
        <strain evidence="2">DSM 684</strain>
    </source>
</reference>
<dbReference type="AlphaFoldDB" id="Q1K0Q6"/>
<evidence type="ECO:0000313" key="2">
    <source>
        <dbReference type="EMBL" id="EAT15885.1"/>
    </source>
</evidence>
<feature type="domain" description="ApeI dehydratase-like" evidence="1">
    <location>
        <begin position="20"/>
        <end position="98"/>
    </location>
</feature>
<dbReference type="Gene3D" id="3.10.129.10">
    <property type="entry name" value="Hotdog Thioesterase"/>
    <property type="match status" value="1"/>
</dbReference>
<reference evidence="2" key="2">
    <citation type="submission" date="2006-05" db="EMBL/GenBank/DDBJ databases">
        <title>Sequencing of the draft genome and assembly of Desulfuromonas acetoxidans DSM 684.</title>
        <authorList>
            <consortium name="US DOE Joint Genome Institute (JGI-PGF)"/>
            <person name="Copeland A."/>
            <person name="Lucas S."/>
            <person name="Lapidus A."/>
            <person name="Barry K."/>
            <person name="Detter J.C."/>
            <person name="Glavina del Rio T."/>
            <person name="Hammon N."/>
            <person name="Israni S."/>
            <person name="Dalin E."/>
            <person name="Tice H."/>
            <person name="Bruce D."/>
            <person name="Pitluck S."/>
            <person name="Richardson P."/>
        </authorList>
    </citation>
    <scope>NUCLEOTIDE SEQUENCE [LARGE SCALE GENOMIC DNA]</scope>
    <source>
        <strain evidence="2">DSM 684</strain>
    </source>
</reference>
<accession>Q1K0Q6</accession>
<evidence type="ECO:0000313" key="3">
    <source>
        <dbReference type="Proteomes" id="UP000005695"/>
    </source>
</evidence>
<name>Q1K0Q6_DESA6</name>
<dbReference type="OrthoDB" id="9772788at2"/>